<gene>
    <name evidence="12" type="ordered locus">DEHA2B13244g</name>
</gene>
<evidence type="ECO:0000256" key="10">
    <source>
        <dbReference type="SAM" id="Phobius"/>
    </source>
</evidence>
<dbReference type="RefSeq" id="XP_457521.2">
    <property type="nucleotide sequence ID" value="XM_457521.2"/>
</dbReference>
<dbReference type="InParanoid" id="Q6BW98"/>
<dbReference type="GO" id="GO:0005886">
    <property type="term" value="C:plasma membrane"/>
    <property type="evidence" value="ECO:0007669"/>
    <property type="project" value="UniProtKB-SubCell"/>
</dbReference>
<comment type="subcellular location">
    <subcellularLocation>
        <location evidence="1">Cell membrane</location>
        <topology evidence="1">Multi-pass membrane protein</topology>
    </subcellularLocation>
</comment>
<evidence type="ECO:0000256" key="6">
    <source>
        <dbReference type="ARBA" id="ARBA00022989"/>
    </source>
</evidence>
<keyword evidence="7" id="KW-0843">Virulence</keyword>
<keyword evidence="3" id="KW-0813">Transport</keyword>
<dbReference type="PANTHER" id="PTHR23508:SF10">
    <property type="entry name" value="CARBOXYLIC ACID TRANSPORTER PROTEIN HOMOLOG"/>
    <property type="match status" value="1"/>
</dbReference>
<comment type="similarity">
    <text evidence="2">Belongs to the major facilitator superfamily. Sugar transporter (TC 2.A.1.1) family.</text>
</comment>
<dbReference type="OMA" id="RGPIFIL"/>
<feature type="transmembrane region" description="Helical" evidence="10">
    <location>
        <begin position="444"/>
        <end position="464"/>
    </location>
</feature>
<evidence type="ECO:0000256" key="4">
    <source>
        <dbReference type="ARBA" id="ARBA00022475"/>
    </source>
</evidence>
<dbReference type="GO" id="GO:0046943">
    <property type="term" value="F:carboxylic acid transmembrane transporter activity"/>
    <property type="evidence" value="ECO:0007669"/>
    <property type="project" value="TreeGrafter"/>
</dbReference>
<feature type="transmembrane region" description="Helical" evidence="10">
    <location>
        <begin position="196"/>
        <end position="223"/>
    </location>
</feature>
<dbReference type="GO" id="GO:0001406">
    <property type="term" value="F:glycerophosphodiester transmembrane transporter activity"/>
    <property type="evidence" value="ECO:0007669"/>
    <property type="project" value="EnsemblFungi"/>
</dbReference>
<dbReference type="InterPro" id="IPR036259">
    <property type="entry name" value="MFS_trans_sf"/>
</dbReference>
<dbReference type="HOGENOM" id="CLU_001265_46_12_1"/>
<dbReference type="GO" id="GO:0015169">
    <property type="term" value="F:glycerol-3-phosphate transmembrane transporter activity"/>
    <property type="evidence" value="ECO:0007669"/>
    <property type="project" value="EnsemblFungi"/>
</dbReference>
<dbReference type="OrthoDB" id="2153661at2759"/>
<dbReference type="STRING" id="284592.Q6BW98"/>
<proteinExistence type="inferred from homology"/>
<keyword evidence="4" id="KW-1003">Cell membrane</keyword>
<evidence type="ECO:0000256" key="9">
    <source>
        <dbReference type="SAM" id="MobiDB-lite"/>
    </source>
</evidence>
<dbReference type="InterPro" id="IPR005828">
    <property type="entry name" value="MFS_sugar_transport-like"/>
</dbReference>
<accession>Q6BW98</accession>
<feature type="domain" description="Major facilitator superfamily (MFS) profile" evidence="11">
    <location>
        <begin position="62"/>
        <end position="468"/>
    </location>
</feature>
<evidence type="ECO:0000259" key="11">
    <source>
        <dbReference type="PROSITE" id="PS50850"/>
    </source>
</evidence>
<keyword evidence="8 10" id="KW-0472">Membrane</keyword>
<dbReference type="GeneID" id="2913480"/>
<sequence length="518" mass="57214">MNQIEGNMQKDQKPVNIVRSQSYQSSDDIIESNNGNRKHFVYDSEIRKQRLEGGTKWRDVLVVLCAGFALISDGYQNNVMTMLNLVFPELYPKAYDADMKTAVSNASLVGTIFGQIAIGFTCDYIGRKWSIVVATCFLILGTIMCAASHGVTTDGMFWMLIISRGVTGFGIGAEYPASSVSANEAANESMKRRGGAFTLCTNLPLSFGGPFAIIIFLIVYQITKGVDSGLWRTMFAIGAFWPLSVFYFRVKMATSELYKKSAIKRRVPYWLAFKYYWPRLLGTCGCWFLYDFVTFPNGVFSGGIIQTILGDTDDLETVAEWQLLLGIIAIPGVFVGAYLCDKIGRKYTLIIGFCGYIIFGLIVGIAYNKLKKIPALFVIFYGLMMSSGNLGPGDMMGLVSSESFATPIRATCYGFSAAIGKVGAVVGTKTFTPIQTNLPQGERWTFIIAAICGLSGVLVAFFFIPHLKEDDLLEEDIKFKNYLIDHGWDGEFGLQGEPSKDEELQANSDDDDPQVKVI</sequence>
<keyword evidence="13" id="KW-1185">Reference proteome</keyword>
<dbReference type="InterPro" id="IPR020846">
    <property type="entry name" value="MFS_dom"/>
</dbReference>
<evidence type="ECO:0000256" key="5">
    <source>
        <dbReference type="ARBA" id="ARBA00022692"/>
    </source>
</evidence>
<evidence type="ECO:0000256" key="1">
    <source>
        <dbReference type="ARBA" id="ARBA00004651"/>
    </source>
</evidence>
<dbReference type="PANTHER" id="PTHR23508">
    <property type="entry name" value="CARBOXYLIC ACID TRANSPORTER PROTEIN HOMOLOG"/>
    <property type="match status" value="1"/>
</dbReference>
<evidence type="ECO:0000313" key="13">
    <source>
        <dbReference type="Proteomes" id="UP000000599"/>
    </source>
</evidence>
<organism evidence="12 13">
    <name type="scientific">Debaryomyces hansenii (strain ATCC 36239 / CBS 767 / BCRC 21394 / JCM 1990 / NBRC 0083 / IGC 2968)</name>
    <name type="common">Yeast</name>
    <name type="synonym">Torulaspora hansenii</name>
    <dbReference type="NCBI Taxonomy" id="284592"/>
    <lineage>
        <taxon>Eukaryota</taxon>
        <taxon>Fungi</taxon>
        <taxon>Dikarya</taxon>
        <taxon>Ascomycota</taxon>
        <taxon>Saccharomycotina</taxon>
        <taxon>Pichiomycetes</taxon>
        <taxon>Debaryomycetaceae</taxon>
        <taxon>Debaryomyces</taxon>
    </lineage>
</organism>
<dbReference type="eggNOG" id="KOG0252">
    <property type="taxonomic scope" value="Eukaryota"/>
</dbReference>
<name>Q6BW98_DEBHA</name>
<evidence type="ECO:0000256" key="2">
    <source>
        <dbReference type="ARBA" id="ARBA00010992"/>
    </source>
</evidence>
<dbReference type="EMBL" id="CR382134">
    <property type="protein sequence ID" value="CAG85530.2"/>
    <property type="molecule type" value="Genomic_DNA"/>
</dbReference>
<feature type="transmembrane region" description="Helical" evidence="10">
    <location>
        <begin position="102"/>
        <end position="122"/>
    </location>
</feature>
<keyword evidence="5 10" id="KW-0812">Transmembrane</keyword>
<dbReference type="AlphaFoldDB" id="Q6BW98"/>
<feature type="transmembrane region" description="Helical" evidence="10">
    <location>
        <begin position="347"/>
        <end position="367"/>
    </location>
</feature>
<feature type="transmembrane region" description="Helical" evidence="10">
    <location>
        <begin position="321"/>
        <end position="340"/>
    </location>
</feature>
<dbReference type="Pfam" id="PF00083">
    <property type="entry name" value="Sugar_tr"/>
    <property type="match status" value="1"/>
</dbReference>
<feature type="transmembrane region" description="Helical" evidence="10">
    <location>
        <begin position="412"/>
        <end position="432"/>
    </location>
</feature>
<protein>
    <submittedName>
        <fullName evidence="12">DEHA2B13244p</fullName>
    </submittedName>
</protein>
<dbReference type="PROSITE" id="PS50850">
    <property type="entry name" value="MFS"/>
    <property type="match status" value="1"/>
</dbReference>
<evidence type="ECO:0000256" key="7">
    <source>
        <dbReference type="ARBA" id="ARBA00023026"/>
    </source>
</evidence>
<dbReference type="KEGG" id="dha:DEHA2B13244g"/>
<dbReference type="VEuPathDB" id="FungiDB:DEHA2B13244g"/>
<dbReference type="FunCoup" id="Q6BW98">
    <property type="interactions" value="37"/>
</dbReference>
<dbReference type="Gene3D" id="1.20.1250.20">
    <property type="entry name" value="MFS general substrate transporter like domains"/>
    <property type="match status" value="1"/>
</dbReference>
<dbReference type="SUPFAM" id="SSF103473">
    <property type="entry name" value="MFS general substrate transporter"/>
    <property type="match status" value="1"/>
</dbReference>
<feature type="transmembrane region" description="Helical" evidence="10">
    <location>
        <begin position="229"/>
        <end position="248"/>
    </location>
</feature>
<keyword evidence="6 10" id="KW-1133">Transmembrane helix</keyword>
<dbReference type="FunFam" id="1.20.1250.20:FF:000140">
    <property type="entry name" value="Putative MFS phospholipid transporter"/>
    <property type="match status" value="1"/>
</dbReference>
<feature type="transmembrane region" description="Helical" evidence="10">
    <location>
        <begin position="373"/>
        <end position="391"/>
    </location>
</feature>
<feature type="transmembrane region" description="Helical" evidence="10">
    <location>
        <begin position="129"/>
        <end position="149"/>
    </location>
</feature>
<dbReference type="Proteomes" id="UP000000599">
    <property type="component" value="Chromosome B"/>
</dbReference>
<reference evidence="12 13" key="1">
    <citation type="journal article" date="2004" name="Nature">
        <title>Genome evolution in yeasts.</title>
        <authorList>
            <consortium name="Genolevures"/>
            <person name="Dujon B."/>
            <person name="Sherman D."/>
            <person name="Fischer G."/>
            <person name="Durrens P."/>
            <person name="Casaregola S."/>
            <person name="Lafontaine I."/>
            <person name="de Montigny J."/>
            <person name="Marck C."/>
            <person name="Neuveglise C."/>
            <person name="Talla E."/>
            <person name="Goffard N."/>
            <person name="Frangeul L."/>
            <person name="Aigle M."/>
            <person name="Anthouard V."/>
            <person name="Babour A."/>
            <person name="Barbe V."/>
            <person name="Barnay S."/>
            <person name="Blanchin S."/>
            <person name="Beckerich J.M."/>
            <person name="Beyne E."/>
            <person name="Bleykasten C."/>
            <person name="Boisrame A."/>
            <person name="Boyer J."/>
            <person name="Cattolico L."/>
            <person name="Confanioleri F."/>
            <person name="de Daruvar A."/>
            <person name="Despons L."/>
            <person name="Fabre E."/>
            <person name="Fairhead C."/>
            <person name="Ferry-Dumazet H."/>
            <person name="Groppi A."/>
            <person name="Hantraye F."/>
            <person name="Hennequin C."/>
            <person name="Jauniaux N."/>
            <person name="Joyet P."/>
            <person name="Kachouri R."/>
            <person name="Kerrest A."/>
            <person name="Koszul R."/>
            <person name="Lemaire M."/>
            <person name="Lesur I."/>
            <person name="Ma L."/>
            <person name="Muller H."/>
            <person name="Nicaud J.M."/>
            <person name="Nikolski M."/>
            <person name="Oztas S."/>
            <person name="Ozier-Kalogeropoulos O."/>
            <person name="Pellenz S."/>
            <person name="Potier S."/>
            <person name="Richard G.F."/>
            <person name="Straub M.L."/>
            <person name="Suleau A."/>
            <person name="Swennene D."/>
            <person name="Tekaia F."/>
            <person name="Wesolowski-Louvel M."/>
            <person name="Westhof E."/>
            <person name="Wirth B."/>
            <person name="Zeniou-Meyer M."/>
            <person name="Zivanovic I."/>
            <person name="Bolotin-Fukuhara M."/>
            <person name="Thierry A."/>
            <person name="Bouchier C."/>
            <person name="Caudron B."/>
            <person name="Scarpelli C."/>
            <person name="Gaillardin C."/>
            <person name="Weissenbach J."/>
            <person name="Wincker P."/>
            <person name="Souciet J.L."/>
        </authorList>
    </citation>
    <scope>NUCLEOTIDE SEQUENCE [LARGE SCALE GENOMIC DNA]</scope>
    <source>
        <strain evidence="13">ATCC 36239 / CBS 767 / BCRC 21394 / JCM 1990 / NBRC 0083 / IGC 2968</strain>
    </source>
</reference>
<feature type="region of interest" description="Disordered" evidence="9">
    <location>
        <begin position="495"/>
        <end position="518"/>
    </location>
</feature>
<dbReference type="CDD" id="cd17364">
    <property type="entry name" value="MFS_PhT"/>
    <property type="match status" value="1"/>
</dbReference>
<evidence type="ECO:0000256" key="8">
    <source>
        <dbReference type="ARBA" id="ARBA00023136"/>
    </source>
</evidence>
<evidence type="ECO:0000313" key="12">
    <source>
        <dbReference type="EMBL" id="CAG85530.2"/>
    </source>
</evidence>
<evidence type="ECO:0000256" key="3">
    <source>
        <dbReference type="ARBA" id="ARBA00022448"/>
    </source>
</evidence>